<dbReference type="Pfam" id="PF19619">
    <property type="entry name" value="DUF6124"/>
    <property type="match status" value="1"/>
</dbReference>
<evidence type="ECO:0000313" key="1">
    <source>
        <dbReference type="EMBL" id="SQF90118.1"/>
    </source>
</evidence>
<reference evidence="1 2" key="1">
    <citation type="submission" date="2018-06" db="EMBL/GenBank/DDBJ databases">
        <authorList>
            <consortium name="Pathogen Informatics"/>
            <person name="Doyle S."/>
        </authorList>
    </citation>
    <scope>NUCLEOTIDE SEQUENCE [LARGE SCALE GENOMIC DNA]</scope>
    <source>
        <strain evidence="1 2">NCTC10038</strain>
    </source>
</reference>
<dbReference type="RefSeq" id="WP_053254783.1">
    <property type="nucleotide sequence ID" value="NZ_CBCRXZ010000012.1"/>
</dbReference>
<name>A0A3M3XC49_PSEFL</name>
<dbReference type="EMBL" id="LS483372">
    <property type="protein sequence ID" value="SQF90118.1"/>
    <property type="molecule type" value="Genomic_DNA"/>
</dbReference>
<protein>
    <submittedName>
        <fullName evidence="1">Uncharacterized protein</fullName>
    </submittedName>
</protein>
<organism evidence="1 2">
    <name type="scientific">Pseudomonas fluorescens</name>
    <dbReference type="NCBI Taxonomy" id="294"/>
    <lineage>
        <taxon>Bacteria</taxon>
        <taxon>Pseudomonadati</taxon>
        <taxon>Pseudomonadota</taxon>
        <taxon>Gammaproteobacteria</taxon>
        <taxon>Pseudomonadales</taxon>
        <taxon>Pseudomonadaceae</taxon>
        <taxon>Pseudomonas</taxon>
    </lineage>
</organism>
<dbReference type="Proteomes" id="UP000248640">
    <property type="component" value="Chromosome 1"/>
</dbReference>
<proteinExistence type="predicted"/>
<gene>
    <name evidence="1" type="ORF">NCTC10038_01510</name>
</gene>
<evidence type="ECO:0000313" key="2">
    <source>
        <dbReference type="Proteomes" id="UP000248640"/>
    </source>
</evidence>
<accession>A0A3M3XC49</accession>
<dbReference type="GeneID" id="61637490"/>
<dbReference type="AlphaFoldDB" id="A0A3M3XC49"/>
<sequence>MYKVTPNPPPLDTAQLLAQASRAANHFEPDTTSSNRYEPLFSISSAANTEALLVNAYETLIGASGLTSDLADTVDGKTRSQLLAIGQLLELAGLLVDRAMEQQCPV</sequence>